<dbReference type="InterPro" id="IPR000115">
    <property type="entry name" value="PRibGlycinamide_synth"/>
</dbReference>
<dbReference type="GO" id="GO:0006189">
    <property type="term" value="P:'de novo' IMP biosynthetic process"/>
    <property type="evidence" value="ECO:0007669"/>
    <property type="project" value="UniProtKB-UniRule"/>
</dbReference>
<dbReference type="SMART" id="SM01209">
    <property type="entry name" value="GARS_A"/>
    <property type="match status" value="1"/>
</dbReference>
<gene>
    <name evidence="12 15" type="primary">purD</name>
    <name evidence="15" type="ORF">SGLAD_v1c08470</name>
</gene>
<evidence type="ECO:0000256" key="3">
    <source>
        <dbReference type="ARBA" id="ARBA00005174"/>
    </source>
</evidence>
<dbReference type="GO" id="GO:0009113">
    <property type="term" value="P:purine nucleobase biosynthetic process"/>
    <property type="evidence" value="ECO:0007669"/>
    <property type="project" value="InterPro"/>
</dbReference>
<comment type="catalytic activity">
    <reaction evidence="12">
        <text>5-phospho-beta-D-ribosylamine + glycine + ATP = N(1)-(5-phospho-beta-D-ribosyl)glycinamide + ADP + phosphate + H(+)</text>
        <dbReference type="Rhea" id="RHEA:17453"/>
        <dbReference type="ChEBI" id="CHEBI:15378"/>
        <dbReference type="ChEBI" id="CHEBI:30616"/>
        <dbReference type="ChEBI" id="CHEBI:43474"/>
        <dbReference type="ChEBI" id="CHEBI:57305"/>
        <dbReference type="ChEBI" id="CHEBI:58681"/>
        <dbReference type="ChEBI" id="CHEBI:143788"/>
        <dbReference type="ChEBI" id="CHEBI:456216"/>
        <dbReference type="EC" id="6.3.4.13"/>
    </reaction>
</comment>
<dbReference type="OrthoDB" id="9807240at2"/>
<dbReference type="Proteomes" id="UP000294309">
    <property type="component" value="Chromosome"/>
</dbReference>
<dbReference type="InterPro" id="IPR020561">
    <property type="entry name" value="PRibGlycinamid_synth_ATP-grasp"/>
</dbReference>
<dbReference type="SUPFAM" id="SSF51246">
    <property type="entry name" value="Rudiment single hybrid motif"/>
    <property type="match status" value="1"/>
</dbReference>
<dbReference type="PANTHER" id="PTHR43472">
    <property type="entry name" value="PHOSPHORIBOSYLAMINE--GLYCINE LIGASE"/>
    <property type="match status" value="1"/>
</dbReference>
<reference evidence="15 16" key="1">
    <citation type="submission" date="2019-03" db="EMBL/GenBank/DDBJ databases">
        <title>Complete genome sequence of Spiroplasma gladiatoris TG-1 (DSM 22552).</title>
        <authorList>
            <person name="Lin Y.-C."/>
            <person name="Chou L."/>
            <person name="Kuo C.-H."/>
        </authorList>
    </citation>
    <scope>NUCLEOTIDE SEQUENCE [LARGE SCALE GENOMIC DNA]</scope>
    <source>
        <strain evidence="15 16">TG-1</strain>
    </source>
</reference>
<comment type="similarity">
    <text evidence="9 12">Belongs to the GARS family.</text>
</comment>
<evidence type="ECO:0000256" key="5">
    <source>
        <dbReference type="ARBA" id="ARBA00022598"/>
    </source>
</evidence>
<dbReference type="GO" id="GO:0004637">
    <property type="term" value="F:phosphoribosylamine-glycine ligase activity"/>
    <property type="evidence" value="ECO:0007669"/>
    <property type="project" value="UniProtKB-UniRule"/>
</dbReference>
<dbReference type="PROSITE" id="PS00184">
    <property type="entry name" value="GARS"/>
    <property type="match status" value="1"/>
</dbReference>
<keyword evidence="16" id="KW-1185">Reference proteome</keyword>
<dbReference type="Pfam" id="PF02844">
    <property type="entry name" value="GARS_N"/>
    <property type="match status" value="1"/>
</dbReference>
<dbReference type="Pfam" id="PF01071">
    <property type="entry name" value="GARS_A"/>
    <property type="match status" value="1"/>
</dbReference>
<organism evidence="15 16">
    <name type="scientific">Spiroplasma gladiatoris</name>
    <dbReference type="NCBI Taxonomy" id="2143"/>
    <lineage>
        <taxon>Bacteria</taxon>
        <taxon>Bacillati</taxon>
        <taxon>Mycoplasmatota</taxon>
        <taxon>Mollicutes</taxon>
        <taxon>Entomoplasmatales</taxon>
        <taxon>Spiroplasmataceae</taxon>
        <taxon>Spiroplasma</taxon>
    </lineage>
</organism>
<dbReference type="Pfam" id="PF02843">
    <property type="entry name" value="GARS_C"/>
    <property type="match status" value="1"/>
</dbReference>
<sequence>MLDTLNINMKKNILILGKGGREHALARKCKESKLCNQVFVIPGNDGIKDCAIVENNIDFNNMNSILEFALHNSIDLTIVGDEAFLANGVVDLFEKHELKIFGPSKQASQIEASKIFSKTLMQKYKIPTANFFSTTSANEAIEYLKYNNKFPIVIKNDGLASGKGVFVTKTLEESIVIVKNILEKNIFNNDKQGVVIEEFLEGKEFSHLALVNGDSIIYLQPAKDYKKIYDNDLGENTGGMGCYTPVDYVTKEIIEYSKNEIIKKTIEALKQENIYYKGVLYAGLILTKDNQVKVIEFNSRFGDPETEVLMPALESDLIEIILNLIENKTSQLLWSKNYVVGITIASQGYPKSHINNLKLTNKNIFADSNIFHMGTTFDKENNVFNSNGGRVLFVYNQDLKMSEAVKKAYKKVISCEFENFYYRKDIGK</sequence>
<evidence type="ECO:0000259" key="14">
    <source>
        <dbReference type="PROSITE" id="PS50975"/>
    </source>
</evidence>
<dbReference type="Gene3D" id="3.90.600.10">
    <property type="entry name" value="Phosphoribosylglycinamide synthetase, C-terminal domain"/>
    <property type="match status" value="1"/>
</dbReference>
<dbReference type="Gene3D" id="3.40.50.20">
    <property type="match status" value="1"/>
</dbReference>
<dbReference type="SMART" id="SM01210">
    <property type="entry name" value="GARS_C"/>
    <property type="match status" value="1"/>
</dbReference>
<dbReference type="AlphaFoldDB" id="A0A4P7AK49"/>
<comment type="pathway">
    <text evidence="3 12">Purine metabolism; IMP biosynthesis via de novo pathway; N(1)-(5-phospho-D-ribosyl)glycinamide from 5-phospho-alpha-D-ribose 1-diphosphate: step 2/2.</text>
</comment>
<dbReference type="PANTHER" id="PTHR43472:SF1">
    <property type="entry name" value="PHOSPHORIBOSYLAMINE--GLYCINE LIGASE, CHLOROPLASTIC"/>
    <property type="match status" value="1"/>
</dbReference>
<dbReference type="Gene3D" id="3.30.1490.20">
    <property type="entry name" value="ATP-grasp fold, A domain"/>
    <property type="match status" value="1"/>
</dbReference>
<dbReference type="InterPro" id="IPR011761">
    <property type="entry name" value="ATP-grasp"/>
</dbReference>
<evidence type="ECO:0000256" key="12">
    <source>
        <dbReference type="HAMAP-Rule" id="MF_00138"/>
    </source>
</evidence>
<dbReference type="PROSITE" id="PS50975">
    <property type="entry name" value="ATP_GRASP"/>
    <property type="match status" value="1"/>
</dbReference>
<dbReference type="InterPro" id="IPR011054">
    <property type="entry name" value="Rudment_hybrid_motif"/>
</dbReference>
<dbReference type="InterPro" id="IPR037123">
    <property type="entry name" value="PRibGlycinamide_synth_C_sf"/>
</dbReference>
<dbReference type="InterPro" id="IPR020559">
    <property type="entry name" value="PRibGlycinamide_synth_CS"/>
</dbReference>
<dbReference type="SUPFAM" id="SSF52440">
    <property type="entry name" value="PreATP-grasp domain"/>
    <property type="match status" value="1"/>
</dbReference>
<comment type="cofactor">
    <cofactor evidence="1">
        <name>Mn(2+)</name>
        <dbReference type="ChEBI" id="CHEBI:29035"/>
    </cofactor>
</comment>
<dbReference type="GO" id="GO:0005524">
    <property type="term" value="F:ATP binding"/>
    <property type="evidence" value="ECO:0007669"/>
    <property type="project" value="UniProtKB-UniRule"/>
</dbReference>
<dbReference type="HAMAP" id="MF_00138">
    <property type="entry name" value="GARS"/>
    <property type="match status" value="1"/>
</dbReference>
<dbReference type="InterPro" id="IPR020562">
    <property type="entry name" value="PRibGlycinamide_synth_N"/>
</dbReference>
<feature type="domain" description="ATP-grasp" evidence="14">
    <location>
        <begin position="118"/>
        <end position="326"/>
    </location>
</feature>
<evidence type="ECO:0000256" key="9">
    <source>
        <dbReference type="ARBA" id="ARBA00038345"/>
    </source>
</evidence>
<evidence type="ECO:0000256" key="4">
    <source>
        <dbReference type="ARBA" id="ARBA00013255"/>
    </source>
</evidence>
<proteinExistence type="inferred from homology"/>
<protein>
    <recommendedName>
        <fullName evidence="4 12">Phosphoribosylamine--glycine ligase</fullName>
        <ecNumber evidence="4 12">6.3.4.13</ecNumber>
    </recommendedName>
    <alternativeName>
        <fullName evidence="12">GARS</fullName>
    </alternativeName>
    <alternativeName>
        <fullName evidence="10 12">Glycinamide ribonucleotide synthetase</fullName>
    </alternativeName>
    <alternativeName>
        <fullName evidence="11 12">Phosphoribosylglycinamide synthetase</fullName>
    </alternativeName>
</protein>
<evidence type="ECO:0000256" key="11">
    <source>
        <dbReference type="ARBA" id="ARBA00042864"/>
    </source>
</evidence>
<dbReference type="EMBL" id="CP038013">
    <property type="protein sequence ID" value="QBQ08046.1"/>
    <property type="molecule type" value="Genomic_DNA"/>
</dbReference>
<evidence type="ECO:0000313" key="15">
    <source>
        <dbReference type="EMBL" id="QBQ08046.1"/>
    </source>
</evidence>
<accession>A0A4P7AK49</accession>
<evidence type="ECO:0000256" key="6">
    <source>
        <dbReference type="ARBA" id="ARBA00022741"/>
    </source>
</evidence>
<name>A0A4P7AK49_9MOLU</name>
<dbReference type="GO" id="GO:0046872">
    <property type="term" value="F:metal ion binding"/>
    <property type="evidence" value="ECO:0007669"/>
    <property type="project" value="InterPro"/>
</dbReference>
<dbReference type="InterPro" id="IPR013815">
    <property type="entry name" value="ATP_grasp_subdomain_1"/>
</dbReference>
<dbReference type="UniPathway" id="UPA00074">
    <property type="reaction ID" value="UER00125"/>
</dbReference>
<evidence type="ECO:0000313" key="16">
    <source>
        <dbReference type="Proteomes" id="UP000294309"/>
    </source>
</evidence>
<evidence type="ECO:0000256" key="10">
    <source>
        <dbReference type="ARBA" id="ARBA00042242"/>
    </source>
</evidence>
<dbReference type="KEGG" id="sgq:SGLAD_v1c08470"/>
<dbReference type="RefSeq" id="WP_134297988.1">
    <property type="nucleotide sequence ID" value="NZ_CP038013.1"/>
</dbReference>
<evidence type="ECO:0000256" key="2">
    <source>
        <dbReference type="ARBA" id="ARBA00001946"/>
    </source>
</evidence>
<evidence type="ECO:0000256" key="1">
    <source>
        <dbReference type="ARBA" id="ARBA00001936"/>
    </source>
</evidence>
<evidence type="ECO:0000256" key="13">
    <source>
        <dbReference type="PROSITE-ProRule" id="PRU00409"/>
    </source>
</evidence>
<dbReference type="Gene3D" id="3.30.470.20">
    <property type="entry name" value="ATP-grasp fold, B domain"/>
    <property type="match status" value="1"/>
</dbReference>
<evidence type="ECO:0000256" key="8">
    <source>
        <dbReference type="ARBA" id="ARBA00022840"/>
    </source>
</evidence>
<comment type="cofactor">
    <cofactor evidence="2">
        <name>Mg(2+)</name>
        <dbReference type="ChEBI" id="CHEBI:18420"/>
    </cofactor>
</comment>
<keyword evidence="8 13" id="KW-0067">ATP-binding</keyword>
<dbReference type="InterPro" id="IPR016185">
    <property type="entry name" value="PreATP-grasp_dom_sf"/>
</dbReference>
<keyword evidence="6 13" id="KW-0547">Nucleotide-binding</keyword>
<dbReference type="InterPro" id="IPR020560">
    <property type="entry name" value="PRibGlycinamide_synth_C-dom"/>
</dbReference>
<dbReference type="EC" id="6.3.4.13" evidence="4 12"/>
<keyword evidence="7 12" id="KW-0658">Purine biosynthesis</keyword>
<keyword evidence="5 12" id="KW-0436">Ligase</keyword>
<dbReference type="SUPFAM" id="SSF56059">
    <property type="entry name" value="Glutathione synthetase ATP-binding domain-like"/>
    <property type="match status" value="1"/>
</dbReference>
<evidence type="ECO:0000256" key="7">
    <source>
        <dbReference type="ARBA" id="ARBA00022755"/>
    </source>
</evidence>
<dbReference type="NCBIfam" id="TIGR00877">
    <property type="entry name" value="purD"/>
    <property type="match status" value="1"/>
</dbReference>